<evidence type="ECO:0000256" key="1">
    <source>
        <dbReference type="SAM" id="MobiDB-lite"/>
    </source>
</evidence>
<dbReference type="Proteomes" id="UP000003688">
    <property type="component" value="Unassembled WGS sequence"/>
</dbReference>
<organism evidence="2 3">
    <name type="scientific">Pedosphaera parvula (strain Ellin514)</name>
    <dbReference type="NCBI Taxonomy" id="320771"/>
    <lineage>
        <taxon>Bacteria</taxon>
        <taxon>Pseudomonadati</taxon>
        <taxon>Verrucomicrobiota</taxon>
        <taxon>Pedosphaerae</taxon>
        <taxon>Pedosphaerales</taxon>
        <taxon>Pedosphaeraceae</taxon>
        <taxon>Pedosphaera</taxon>
    </lineage>
</organism>
<keyword evidence="3" id="KW-1185">Reference proteome</keyword>
<proteinExistence type="predicted"/>
<dbReference type="EMBL" id="ABOX02000011">
    <property type="protein sequence ID" value="EEF61181.1"/>
    <property type="molecule type" value="Genomic_DNA"/>
</dbReference>
<accession>B9XG19</accession>
<feature type="region of interest" description="Disordered" evidence="1">
    <location>
        <begin position="151"/>
        <end position="191"/>
    </location>
</feature>
<reference evidence="2 3" key="1">
    <citation type="journal article" date="2011" name="J. Bacteriol.">
        <title>Genome sequence of 'Pedosphaera parvula' Ellin514, an aerobic Verrucomicrobial isolate from pasture soil.</title>
        <authorList>
            <person name="Kant R."/>
            <person name="van Passel M.W."/>
            <person name="Sangwan P."/>
            <person name="Palva A."/>
            <person name="Lucas S."/>
            <person name="Copeland A."/>
            <person name="Lapidus A."/>
            <person name="Glavina Del Rio T."/>
            <person name="Dalin E."/>
            <person name="Tice H."/>
            <person name="Bruce D."/>
            <person name="Goodwin L."/>
            <person name="Pitluck S."/>
            <person name="Chertkov O."/>
            <person name="Larimer F.W."/>
            <person name="Land M.L."/>
            <person name="Hauser L."/>
            <person name="Brettin T.S."/>
            <person name="Detter J.C."/>
            <person name="Han S."/>
            <person name="de Vos W.M."/>
            <person name="Janssen P.H."/>
            <person name="Smidt H."/>
        </authorList>
    </citation>
    <scope>NUCLEOTIDE SEQUENCE [LARGE SCALE GENOMIC DNA]</scope>
    <source>
        <strain evidence="2 3">Ellin514</strain>
    </source>
</reference>
<protein>
    <submittedName>
        <fullName evidence="2">Uncharacterized protein</fullName>
    </submittedName>
</protein>
<comment type="caution">
    <text evidence="2">The sequence shown here is derived from an EMBL/GenBank/DDBJ whole genome shotgun (WGS) entry which is preliminary data.</text>
</comment>
<evidence type="ECO:0000313" key="3">
    <source>
        <dbReference type="Proteomes" id="UP000003688"/>
    </source>
</evidence>
<name>B9XG19_PEDPL</name>
<feature type="compositionally biased region" description="Basic and acidic residues" evidence="1">
    <location>
        <begin position="168"/>
        <end position="191"/>
    </location>
</feature>
<gene>
    <name evidence="2" type="ORF">Cflav_PD3898</name>
</gene>
<dbReference type="AlphaFoldDB" id="B9XG19"/>
<evidence type="ECO:0000313" key="2">
    <source>
        <dbReference type="EMBL" id="EEF61181.1"/>
    </source>
</evidence>
<feature type="compositionally biased region" description="Basic and acidic residues" evidence="1">
    <location>
        <begin position="151"/>
        <end position="160"/>
    </location>
</feature>
<dbReference type="STRING" id="320771.Cflav_PD3898"/>
<sequence precursor="true">MKRRCITRLFSKTALLICLGLLGLGTVYAEDLNIKFILVWATNDEAPPEKHKELSAQLEKKLQSGAPYKWKHYYEMHKTNVVLHPKETRKIEMSKHCLLEATNPNDGRIQVNLYGEGKPVSKHVEPLPAGQIVTLGGNAKNDTGWMILIQRKDDKKDADVKPVPAKTEPVKTEPVKTEPVKTEPVKTEPVK</sequence>